<feature type="compositionally biased region" description="Polar residues" evidence="1">
    <location>
        <begin position="24"/>
        <end position="38"/>
    </location>
</feature>
<reference evidence="3" key="1">
    <citation type="submission" date="2022-02" db="EMBL/GenBank/DDBJ databases">
        <authorList>
            <person name="King R."/>
        </authorList>
    </citation>
    <scope>NUCLEOTIDE SEQUENCE</scope>
</reference>
<dbReference type="InterPro" id="IPR012337">
    <property type="entry name" value="RNaseH-like_sf"/>
</dbReference>
<dbReference type="OrthoDB" id="7203715at2759"/>
<dbReference type="Pfam" id="PF05699">
    <property type="entry name" value="Dimer_Tnp_hAT"/>
    <property type="match status" value="1"/>
</dbReference>
<feature type="region of interest" description="Disordered" evidence="1">
    <location>
        <begin position="24"/>
        <end position="51"/>
    </location>
</feature>
<gene>
    <name evidence="3" type="ORF">APHIGO_LOCUS423</name>
</gene>
<dbReference type="Proteomes" id="UP001154329">
    <property type="component" value="Chromosome 1"/>
</dbReference>
<dbReference type="Pfam" id="PF14291">
    <property type="entry name" value="DUF4371"/>
    <property type="match status" value="1"/>
</dbReference>
<dbReference type="PANTHER" id="PTHR45749">
    <property type="match status" value="1"/>
</dbReference>
<evidence type="ECO:0000313" key="3">
    <source>
        <dbReference type="EMBL" id="CAH1708438.1"/>
    </source>
</evidence>
<keyword evidence="4" id="KW-1185">Reference proteome</keyword>
<organism evidence="3 4">
    <name type="scientific">Aphis gossypii</name>
    <name type="common">Cotton aphid</name>
    <dbReference type="NCBI Taxonomy" id="80765"/>
    <lineage>
        <taxon>Eukaryota</taxon>
        <taxon>Metazoa</taxon>
        <taxon>Ecdysozoa</taxon>
        <taxon>Arthropoda</taxon>
        <taxon>Hexapoda</taxon>
        <taxon>Insecta</taxon>
        <taxon>Pterygota</taxon>
        <taxon>Neoptera</taxon>
        <taxon>Paraneoptera</taxon>
        <taxon>Hemiptera</taxon>
        <taxon>Sternorrhyncha</taxon>
        <taxon>Aphidomorpha</taxon>
        <taxon>Aphidoidea</taxon>
        <taxon>Aphididae</taxon>
        <taxon>Aphidini</taxon>
        <taxon>Aphis</taxon>
        <taxon>Aphis</taxon>
    </lineage>
</organism>
<sequence>MDKKNKVFGIFNFKSVKNESLCENNEPQEALENNSVTEVDSDDPPVLPDVQKLPSEGIDIGDINTGPIRPKLQTYPKTVFGKQNRGFSSTLFDGFPWLEYSIQRDAVFCYPCRVFGTGRSEDTFVTKGFRNWKKISGSISKTSKFNSKSKLEIHATTKQHLINSEKWAAYTQNIKSGSVHTQMASAYREKVLKNRAYIKNLIDIILYLGRQGLAFRAHNEEKTSINQGNFKEACVLLSKCNEEFSTIFNEKTNYTSWSIQNDLINISAQMIKNTIVNELIESGFFSVMCDEARCFRQEQMSICVRYTKNLKVYERFLGFIDVSENQNADALATAMVSFFEINKINVPIVAQAYDGANVMSGKFNGVQQKIKSKYPYAVYTHCMAHRINLIVLDMCKLVKDTRIVFNCLETLYVYFSHPANDAKFTEIQVKLGIKKTSLTRLSDTRWNCRVRNCVAVKLNFKAIVTLLNDEINSSINKDVVQAIGIMTIITKPSFIVNLIILEEVLQIINILSTQLQKKDATLGNAVTLIEGVIKTFESLRTEDGFHNIWEKIINFTKINNIIPDFPGPNSKTSKRQRQSTSNLEDFHVFATTSSEQQNQNKFNQYTESYWRTHFYQIIDTLIIHFNKRFSSNSLELATSIDYFHKMNYYESQCFIEQYKDLLNVDVNTLQSEMLVVKNCVSLRNPSFTLEDIKLIMDAELYPNLYKLLSLSLTIPISSATCERSFSAMRKIKNWLRTSMNHDRFTNLSLIYIERDLSNELCNEKILDKFAISKRRFQL</sequence>
<evidence type="ECO:0000313" key="4">
    <source>
        <dbReference type="Proteomes" id="UP001154329"/>
    </source>
</evidence>
<proteinExistence type="predicted"/>
<dbReference type="AlphaFoldDB" id="A0A9P0IJ17"/>
<feature type="domain" description="TTF-type" evidence="2">
    <location>
        <begin position="83"/>
        <end position="163"/>
    </location>
</feature>
<dbReference type="GO" id="GO:0046983">
    <property type="term" value="F:protein dimerization activity"/>
    <property type="evidence" value="ECO:0007669"/>
    <property type="project" value="InterPro"/>
</dbReference>
<evidence type="ECO:0000256" key="1">
    <source>
        <dbReference type="SAM" id="MobiDB-lite"/>
    </source>
</evidence>
<reference evidence="3" key="2">
    <citation type="submission" date="2022-10" db="EMBL/GenBank/DDBJ databases">
        <authorList>
            <consortium name="ENA_rothamsted_submissions"/>
            <consortium name="culmorum"/>
            <person name="King R."/>
        </authorList>
    </citation>
    <scope>NUCLEOTIDE SEQUENCE</scope>
</reference>
<dbReference type="InterPro" id="IPR008906">
    <property type="entry name" value="HATC_C_dom"/>
</dbReference>
<protein>
    <recommendedName>
        <fullName evidence="2">TTF-type domain-containing protein</fullName>
    </recommendedName>
</protein>
<dbReference type="InterPro" id="IPR006580">
    <property type="entry name" value="Znf_TTF"/>
</dbReference>
<accession>A0A9P0IJ17</accession>
<dbReference type="SMART" id="SM00597">
    <property type="entry name" value="ZnF_TTF"/>
    <property type="match status" value="1"/>
</dbReference>
<dbReference type="PANTHER" id="PTHR45749:SF37">
    <property type="entry name" value="OS05G0311600 PROTEIN"/>
    <property type="match status" value="1"/>
</dbReference>
<evidence type="ECO:0000259" key="2">
    <source>
        <dbReference type="SMART" id="SM00597"/>
    </source>
</evidence>
<dbReference type="InterPro" id="IPR025398">
    <property type="entry name" value="DUF4371"/>
</dbReference>
<dbReference type="EMBL" id="OU899034">
    <property type="protein sequence ID" value="CAH1708438.1"/>
    <property type="molecule type" value="Genomic_DNA"/>
</dbReference>
<dbReference type="SUPFAM" id="SSF53098">
    <property type="entry name" value="Ribonuclease H-like"/>
    <property type="match status" value="1"/>
</dbReference>
<name>A0A9P0IJ17_APHGO</name>